<keyword evidence="1" id="KW-0732">Signal</keyword>
<dbReference type="InterPro" id="IPR050466">
    <property type="entry name" value="Carboxylest/Gibb_receptor"/>
</dbReference>
<evidence type="ECO:0000313" key="3">
    <source>
        <dbReference type="EMBL" id="PIA56393.1"/>
    </source>
</evidence>
<name>A0A2G5EKX0_AQUCA</name>
<dbReference type="EMBL" id="KZ305024">
    <property type="protein sequence ID" value="PIA56393.1"/>
    <property type="molecule type" value="Genomic_DNA"/>
</dbReference>
<proteinExistence type="predicted"/>
<dbReference type="InParanoid" id="A0A2G5EKX0"/>
<dbReference type="InterPro" id="IPR029058">
    <property type="entry name" value="AB_hydrolase_fold"/>
</dbReference>
<dbReference type="Pfam" id="PF07859">
    <property type="entry name" value="Abhydrolase_3"/>
    <property type="match status" value="1"/>
</dbReference>
<feature type="chain" id="PRO_5013855176" description="Alpha/beta hydrolase fold-3 domain-containing protein" evidence="1">
    <location>
        <begin position="20"/>
        <end position="280"/>
    </location>
</feature>
<dbReference type="Proteomes" id="UP000230069">
    <property type="component" value="Unassembled WGS sequence"/>
</dbReference>
<dbReference type="PANTHER" id="PTHR23024:SF589">
    <property type="entry name" value="CARBOXYLESTERASE 17-RELATED"/>
    <property type="match status" value="1"/>
</dbReference>
<evidence type="ECO:0000259" key="2">
    <source>
        <dbReference type="Pfam" id="PF07859"/>
    </source>
</evidence>
<dbReference type="Gene3D" id="3.40.50.1820">
    <property type="entry name" value="alpha/beta hydrolase"/>
    <property type="match status" value="1"/>
</dbReference>
<dbReference type="GO" id="GO:0016787">
    <property type="term" value="F:hydrolase activity"/>
    <property type="evidence" value="ECO:0007669"/>
    <property type="project" value="InterPro"/>
</dbReference>
<gene>
    <name evidence="3" type="ORF">AQUCO_00700605v1</name>
</gene>
<dbReference type="OrthoDB" id="408631at2759"/>
<feature type="domain" description="Alpha/beta hydrolase fold-3" evidence="2">
    <location>
        <begin position="100"/>
        <end position="165"/>
    </location>
</feature>
<dbReference type="PANTHER" id="PTHR23024">
    <property type="entry name" value="ARYLACETAMIDE DEACETYLASE"/>
    <property type="match status" value="1"/>
</dbReference>
<dbReference type="STRING" id="218851.A0A2G5EKX0"/>
<dbReference type="AlphaFoldDB" id="A0A2G5EKX0"/>
<sequence>MKVCKVLLTRFACLTASSSSLVLPSIFVMDSSKVEVDYEFLPYFRGYKDGRIIVNEYLPPWINPQSGFSSKDVFINKEIGLCARLYIPTVLHKRHKLPLLIYFNGGGFCTESAFSPFYYNYLNMIVAKANVVAVSVEYRLAPEHPVPIAYNDSWEAILWVASHSKGEGPDVLMPGFSWVEIVQVPIVHNMAMRVGEVEMTYAPSLSNLGCTRVLVFLAGKDYLNIEGCYTMKNSGCGGMAEVIETKGEDHVFHLKNPTGDKAISLMKSLSSFINQNNLPT</sequence>
<evidence type="ECO:0000256" key="1">
    <source>
        <dbReference type="SAM" id="SignalP"/>
    </source>
</evidence>
<reference evidence="3 4" key="1">
    <citation type="submission" date="2017-09" db="EMBL/GenBank/DDBJ databases">
        <title>WGS assembly of Aquilegia coerulea Goldsmith.</title>
        <authorList>
            <person name="Hodges S."/>
            <person name="Kramer E."/>
            <person name="Nordborg M."/>
            <person name="Tomkins J."/>
            <person name="Borevitz J."/>
            <person name="Derieg N."/>
            <person name="Yan J."/>
            <person name="Mihaltcheva S."/>
            <person name="Hayes R.D."/>
            <person name="Rokhsar D."/>
        </authorList>
    </citation>
    <scope>NUCLEOTIDE SEQUENCE [LARGE SCALE GENOMIC DNA]</scope>
    <source>
        <strain evidence="4">cv. Goldsmith</strain>
    </source>
</reference>
<protein>
    <recommendedName>
        <fullName evidence="2">Alpha/beta hydrolase fold-3 domain-containing protein</fullName>
    </recommendedName>
</protein>
<dbReference type="SUPFAM" id="SSF53474">
    <property type="entry name" value="alpha/beta-Hydrolases"/>
    <property type="match status" value="1"/>
</dbReference>
<evidence type="ECO:0000313" key="4">
    <source>
        <dbReference type="Proteomes" id="UP000230069"/>
    </source>
</evidence>
<dbReference type="InterPro" id="IPR013094">
    <property type="entry name" value="AB_hydrolase_3"/>
</dbReference>
<feature type="signal peptide" evidence="1">
    <location>
        <begin position="1"/>
        <end position="19"/>
    </location>
</feature>
<accession>A0A2G5EKX0</accession>
<organism evidence="3 4">
    <name type="scientific">Aquilegia coerulea</name>
    <name type="common">Rocky mountain columbine</name>
    <dbReference type="NCBI Taxonomy" id="218851"/>
    <lineage>
        <taxon>Eukaryota</taxon>
        <taxon>Viridiplantae</taxon>
        <taxon>Streptophyta</taxon>
        <taxon>Embryophyta</taxon>
        <taxon>Tracheophyta</taxon>
        <taxon>Spermatophyta</taxon>
        <taxon>Magnoliopsida</taxon>
        <taxon>Ranunculales</taxon>
        <taxon>Ranunculaceae</taxon>
        <taxon>Thalictroideae</taxon>
        <taxon>Aquilegia</taxon>
    </lineage>
</organism>
<keyword evidence="4" id="KW-1185">Reference proteome</keyword>